<comment type="caution">
    <text evidence="1">The sequence shown here is derived from an EMBL/GenBank/DDBJ whole genome shotgun (WGS) entry which is preliminary data.</text>
</comment>
<proteinExistence type="predicted"/>
<sequence>MSFLEIAVYKNPQGEPKEAGERLREVEGLLSVHYGVQIEDSAHIHWVLHWQSLDVYQAFAASPEYGEYRKYAGELFGESILVEVTPQSDIQTVFGAPVSEFAIATLKSPLLRDQWNKCLEVTLGGMKMTKGAIAGVRGISEGNPDQYVFVIGWESIEDHKAALEAPYAQDIYNETISLTHFNAKHARLTRLY</sequence>
<reference evidence="1 2" key="1">
    <citation type="submission" date="2024-05" db="EMBL/GenBank/DDBJ databases">
        <title>A draft genome resource for the thread blight pathogen Marasmius tenuissimus strain MS-2.</title>
        <authorList>
            <person name="Yulfo-Soto G.E."/>
            <person name="Baruah I.K."/>
            <person name="Amoako-Attah I."/>
            <person name="Bukari Y."/>
            <person name="Meinhardt L.W."/>
            <person name="Bailey B.A."/>
            <person name="Cohen S.P."/>
        </authorList>
    </citation>
    <scope>NUCLEOTIDE SEQUENCE [LARGE SCALE GENOMIC DNA]</scope>
    <source>
        <strain evidence="1 2">MS-2</strain>
    </source>
</reference>
<dbReference type="InterPro" id="IPR011008">
    <property type="entry name" value="Dimeric_a/b-barrel"/>
</dbReference>
<evidence type="ECO:0000313" key="1">
    <source>
        <dbReference type="EMBL" id="KAL0070746.1"/>
    </source>
</evidence>
<dbReference type="Proteomes" id="UP001437256">
    <property type="component" value="Unassembled WGS sequence"/>
</dbReference>
<dbReference type="EMBL" id="JBBXMP010000005">
    <property type="protein sequence ID" value="KAL0070746.1"/>
    <property type="molecule type" value="Genomic_DNA"/>
</dbReference>
<name>A0ABR3A9X7_9AGAR</name>
<dbReference type="Gene3D" id="3.30.70.100">
    <property type="match status" value="2"/>
</dbReference>
<accession>A0ABR3A9X7</accession>
<evidence type="ECO:0000313" key="2">
    <source>
        <dbReference type="Proteomes" id="UP001437256"/>
    </source>
</evidence>
<keyword evidence="2" id="KW-1185">Reference proteome</keyword>
<protein>
    <recommendedName>
        <fullName evidence="3">ABM domain-containing protein</fullName>
    </recommendedName>
</protein>
<dbReference type="SUPFAM" id="SSF54909">
    <property type="entry name" value="Dimeric alpha+beta barrel"/>
    <property type="match status" value="2"/>
</dbReference>
<gene>
    <name evidence="1" type="ORF">AAF712_001967</name>
</gene>
<organism evidence="1 2">
    <name type="scientific">Marasmius tenuissimus</name>
    <dbReference type="NCBI Taxonomy" id="585030"/>
    <lineage>
        <taxon>Eukaryota</taxon>
        <taxon>Fungi</taxon>
        <taxon>Dikarya</taxon>
        <taxon>Basidiomycota</taxon>
        <taxon>Agaricomycotina</taxon>
        <taxon>Agaricomycetes</taxon>
        <taxon>Agaricomycetidae</taxon>
        <taxon>Agaricales</taxon>
        <taxon>Marasmiineae</taxon>
        <taxon>Marasmiaceae</taxon>
        <taxon>Marasmius</taxon>
    </lineage>
</organism>
<evidence type="ECO:0008006" key="3">
    <source>
        <dbReference type="Google" id="ProtNLM"/>
    </source>
</evidence>